<evidence type="ECO:0000313" key="3">
    <source>
        <dbReference type="Proteomes" id="UP001187192"/>
    </source>
</evidence>
<sequence length="263" mass="30522">MHADLSSGLTTLSHSLCCEIRLVKRSKDHKLLNDLFYKLVLKANERKNDTKAYEPEWGDLIAITSVIPKCIGDLERSYVIAMVQGVKDDLIPSVLSSKPILFEENMDKNRKKQTLLAVYLINMSTHIRMWQALTSDPKERNMKLIEKVLQTKFECRYALMIPSGVQWQEFETTCFARQFSLFWRSFRAVGVNHKKRAALLENSHHIQVLKVWDVLALSDLPKLAKQLDALHESYASEKISHCKYKNREGNLVVPMRWPRGFKF</sequence>
<reference evidence="2" key="1">
    <citation type="submission" date="2023-07" db="EMBL/GenBank/DDBJ databases">
        <title>draft genome sequence of fig (Ficus carica).</title>
        <authorList>
            <person name="Takahashi T."/>
            <person name="Nishimura K."/>
        </authorList>
    </citation>
    <scope>NUCLEOTIDE SEQUENCE</scope>
</reference>
<comment type="caution">
    <text evidence="2">The sequence shown here is derived from an EMBL/GenBank/DDBJ whole genome shotgun (WGS) entry which is preliminary data.</text>
</comment>
<dbReference type="InterPro" id="IPR045529">
    <property type="entry name" value="DUF6469"/>
</dbReference>
<dbReference type="Pfam" id="PF20073">
    <property type="entry name" value="DUF6469"/>
    <property type="match status" value="1"/>
</dbReference>
<evidence type="ECO:0000259" key="1">
    <source>
        <dbReference type="Pfam" id="PF20073"/>
    </source>
</evidence>
<dbReference type="AlphaFoldDB" id="A0AA88DVM7"/>
<proteinExistence type="predicted"/>
<organism evidence="2 3">
    <name type="scientific">Ficus carica</name>
    <name type="common">Common fig</name>
    <dbReference type="NCBI Taxonomy" id="3494"/>
    <lineage>
        <taxon>Eukaryota</taxon>
        <taxon>Viridiplantae</taxon>
        <taxon>Streptophyta</taxon>
        <taxon>Embryophyta</taxon>
        <taxon>Tracheophyta</taxon>
        <taxon>Spermatophyta</taxon>
        <taxon>Magnoliopsida</taxon>
        <taxon>eudicotyledons</taxon>
        <taxon>Gunneridae</taxon>
        <taxon>Pentapetalae</taxon>
        <taxon>rosids</taxon>
        <taxon>fabids</taxon>
        <taxon>Rosales</taxon>
        <taxon>Moraceae</taxon>
        <taxon>Ficeae</taxon>
        <taxon>Ficus</taxon>
    </lineage>
</organism>
<dbReference type="EMBL" id="BTGU01000131">
    <property type="protein sequence ID" value="GMN62546.1"/>
    <property type="molecule type" value="Genomic_DNA"/>
</dbReference>
<dbReference type="Proteomes" id="UP001187192">
    <property type="component" value="Unassembled WGS sequence"/>
</dbReference>
<name>A0AA88DVM7_FICCA</name>
<evidence type="ECO:0000313" key="2">
    <source>
        <dbReference type="EMBL" id="GMN62546.1"/>
    </source>
</evidence>
<protein>
    <recommendedName>
        <fullName evidence="1">DUF6469 domain-containing protein</fullName>
    </recommendedName>
</protein>
<keyword evidence="3" id="KW-1185">Reference proteome</keyword>
<gene>
    <name evidence="2" type="ORF">TIFTF001_031633</name>
</gene>
<feature type="domain" description="DUF6469" evidence="1">
    <location>
        <begin position="51"/>
        <end position="134"/>
    </location>
</feature>
<accession>A0AA88DVM7</accession>
<dbReference type="Gramene" id="FCD_00024011-RA">
    <property type="protein sequence ID" value="FCD_00024011-RA:cds"/>
    <property type="gene ID" value="FCD_00024011"/>
</dbReference>